<sequence>MQISLDELKANLLSESLKEMFQQAYEQGLNDAKEQQALPTLLKKKDLADLFQVALPTVENIIRMEGFPKSKVVQARYPRDEVFIWINKNIEYVHYNTNYLKMSIS</sequence>
<protein>
    <recommendedName>
        <fullName evidence="3">DNA-binding protein</fullName>
    </recommendedName>
</protein>
<dbReference type="RefSeq" id="WP_244682532.1">
    <property type="nucleotide sequence ID" value="NZ_JALIRM010000011.1"/>
</dbReference>
<reference evidence="1 2" key="1">
    <citation type="submission" date="2023-07" db="EMBL/GenBank/DDBJ databases">
        <title>Genomic Encyclopedia of Type Strains, Phase IV (KMG-IV): sequencing the most valuable type-strain genomes for metagenomic binning, comparative biology and taxonomic classification.</title>
        <authorList>
            <person name="Goeker M."/>
        </authorList>
    </citation>
    <scope>NUCLEOTIDE SEQUENCE [LARGE SCALE GENOMIC DNA]</scope>
    <source>
        <strain evidence="1 2">DSM 27848</strain>
    </source>
</reference>
<dbReference type="Proteomes" id="UP001232343">
    <property type="component" value="Unassembled WGS sequence"/>
</dbReference>
<accession>A0ABU0D765</accession>
<name>A0ABU0D765_9BACI</name>
<dbReference type="EMBL" id="JAUSUO010000008">
    <property type="protein sequence ID" value="MDQ0344264.1"/>
    <property type="molecule type" value="Genomic_DNA"/>
</dbReference>
<evidence type="ECO:0008006" key="3">
    <source>
        <dbReference type="Google" id="ProtNLM"/>
    </source>
</evidence>
<proteinExistence type="predicted"/>
<evidence type="ECO:0000313" key="2">
    <source>
        <dbReference type="Proteomes" id="UP001232343"/>
    </source>
</evidence>
<evidence type="ECO:0000313" key="1">
    <source>
        <dbReference type="EMBL" id="MDQ0344264.1"/>
    </source>
</evidence>
<organism evidence="1 2">
    <name type="scientific">Lederbergia wuyishanensis</name>
    <dbReference type="NCBI Taxonomy" id="1347903"/>
    <lineage>
        <taxon>Bacteria</taxon>
        <taxon>Bacillati</taxon>
        <taxon>Bacillota</taxon>
        <taxon>Bacilli</taxon>
        <taxon>Bacillales</taxon>
        <taxon>Bacillaceae</taxon>
        <taxon>Lederbergia</taxon>
    </lineage>
</organism>
<comment type="caution">
    <text evidence="1">The sequence shown here is derived from an EMBL/GenBank/DDBJ whole genome shotgun (WGS) entry which is preliminary data.</text>
</comment>
<keyword evidence="2" id="KW-1185">Reference proteome</keyword>
<gene>
    <name evidence="1" type="ORF">J2S14_003105</name>
</gene>